<dbReference type="Gene3D" id="3.30.420.180">
    <property type="entry name" value="CobE/GbiG C-terminal domain"/>
    <property type="match status" value="1"/>
</dbReference>
<comment type="caution">
    <text evidence="2">The sequence shown here is derived from an EMBL/GenBank/DDBJ whole genome shotgun (WGS) entry which is preliminary data.</text>
</comment>
<gene>
    <name evidence="2" type="ORF">LRX75_12955</name>
</gene>
<keyword evidence="3" id="KW-1185">Reference proteome</keyword>
<dbReference type="AlphaFoldDB" id="A0A9X1T0X5"/>
<dbReference type="InterPro" id="IPR052553">
    <property type="entry name" value="CbiG_hydrolase"/>
</dbReference>
<accession>A0A9X1T0X5</accession>
<dbReference type="GO" id="GO:0009236">
    <property type="term" value="P:cobalamin biosynthetic process"/>
    <property type="evidence" value="ECO:0007669"/>
    <property type="project" value="InterPro"/>
</dbReference>
<sequence>MAKCGETMERGLVLGLGCRPGSPFADVLDLALSVLAKAGYPERPLHAIASIDARATEPAILALADRFAVPLLTFDAVRLETETPRIASPSPDVFRLTGCHSVAEASALAAAGRGGRLVVEKHASRQATAAVVEAHSKQLLAALSSTGLVAPSHIESSAPALELAG</sequence>
<dbReference type="PANTHER" id="PTHR37477">
    <property type="entry name" value="COBALT-PRECORRIN-5A HYDROLASE"/>
    <property type="match status" value="1"/>
</dbReference>
<reference evidence="2" key="1">
    <citation type="submission" date="2021-12" db="EMBL/GenBank/DDBJ databases">
        <authorList>
            <person name="Li Y."/>
        </authorList>
    </citation>
    <scope>NUCLEOTIDE SEQUENCE</scope>
    <source>
        <strain evidence="2">DKSPLA3</strain>
    </source>
</reference>
<evidence type="ECO:0000259" key="1">
    <source>
        <dbReference type="Pfam" id="PF01890"/>
    </source>
</evidence>
<feature type="domain" description="CobE/GbiG C-terminal" evidence="1">
    <location>
        <begin position="12"/>
        <end position="131"/>
    </location>
</feature>
<organism evidence="2 3">
    <name type="scientific">Rhizobium quercicola</name>
    <dbReference type="NCBI Taxonomy" id="2901226"/>
    <lineage>
        <taxon>Bacteria</taxon>
        <taxon>Pseudomonadati</taxon>
        <taxon>Pseudomonadota</taxon>
        <taxon>Alphaproteobacteria</taxon>
        <taxon>Hyphomicrobiales</taxon>
        <taxon>Rhizobiaceae</taxon>
        <taxon>Rhizobium/Agrobacterium group</taxon>
        <taxon>Rhizobium</taxon>
    </lineage>
</organism>
<dbReference type="SUPFAM" id="SSF159664">
    <property type="entry name" value="CobE/GbiG C-terminal domain-like"/>
    <property type="match status" value="1"/>
</dbReference>
<proteinExistence type="predicted"/>
<protein>
    <submittedName>
        <fullName evidence="2">Cobalamin biosynthesis protein</fullName>
    </submittedName>
</protein>
<dbReference type="InterPro" id="IPR036518">
    <property type="entry name" value="CobE/GbiG_C_sf"/>
</dbReference>
<evidence type="ECO:0000313" key="3">
    <source>
        <dbReference type="Proteomes" id="UP001139089"/>
    </source>
</evidence>
<name>A0A9X1T0X5_9HYPH</name>
<evidence type="ECO:0000313" key="2">
    <source>
        <dbReference type="EMBL" id="MCD7109947.1"/>
    </source>
</evidence>
<dbReference type="Proteomes" id="UP001139089">
    <property type="component" value="Unassembled WGS sequence"/>
</dbReference>
<dbReference type="Pfam" id="PF01890">
    <property type="entry name" value="CbiG_C"/>
    <property type="match status" value="1"/>
</dbReference>
<dbReference type="RefSeq" id="WP_231814960.1">
    <property type="nucleotide sequence ID" value="NZ_JAJOZR010000007.1"/>
</dbReference>
<dbReference type="EMBL" id="JAJOZR010000007">
    <property type="protein sequence ID" value="MCD7109947.1"/>
    <property type="molecule type" value="Genomic_DNA"/>
</dbReference>
<dbReference type="PANTHER" id="PTHR37477:SF1">
    <property type="entry name" value="COBALT-PRECORRIN-5A HYDROLASE"/>
    <property type="match status" value="1"/>
</dbReference>
<dbReference type="InterPro" id="IPR002750">
    <property type="entry name" value="CobE/GbiG_C"/>
</dbReference>